<dbReference type="Proteomes" id="UP001295423">
    <property type="component" value="Unassembled WGS sequence"/>
</dbReference>
<keyword evidence="2" id="KW-1185">Reference proteome</keyword>
<proteinExistence type="predicted"/>
<dbReference type="InterPro" id="IPR036770">
    <property type="entry name" value="Ankyrin_rpt-contain_sf"/>
</dbReference>
<dbReference type="EMBL" id="CAKOGP040001001">
    <property type="protein sequence ID" value="CAJ1941281.1"/>
    <property type="molecule type" value="Genomic_DNA"/>
</dbReference>
<evidence type="ECO:0000313" key="1">
    <source>
        <dbReference type="EMBL" id="CAJ1941281.1"/>
    </source>
</evidence>
<dbReference type="Gene3D" id="1.25.40.20">
    <property type="entry name" value="Ankyrin repeat-containing domain"/>
    <property type="match status" value="1"/>
</dbReference>
<evidence type="ECO:0000313" key="2">
    <source>
        <dbReference type="Proteomes" id="UP001295423"/>
    </source>
</evidence>
<comment type="caution">
    <text evidence="1">The sequence shown here is derived from an EMBL/GenBank/DDBJ whole genome shotgun (WGS) entry which is preliminary data.</text>
</comment>
<gene>
    <name evidence="1" type="ORF">CYCCA115_LOCUS7443</name>
</gene>
<name>A0AAD2CRR9_9STRA</name>
<protein>
    <submittedName>
        <fullName evidence="1">Uncharacterized protein</fullName>
    </submittedName>
</protein>
<accession>A0AAD2CRR9</accession>
<dbReference type="AlphaFoldDB" id="A0AAD2CRR9"/>
<reference evidence="1" key="1">
    <citation type="submission" date="2023-08" db="EMBL/GenBank/DDBJ databases">
        <authorList>
            <person name="Audoor S."/>
            <person name="Bilcke G."/>
        </authorList>
    </citation>
    <scope>NUCLEOTIDE SEQUENCE</scope>
</reference>
<organism evidence="1 2">
    <name type="scientific">Cylindrotheca closterium</name>
    <dbReference type="NCBI Taxonomy" id="2856"/>
    <lineage>
        <taxon>Eukaryota</taxon>
        <taxon>Sar</taxon>
        <taxon>Stramenopiles</taxon>
        <taxon>Ochrophyta</taxon>
        <taxon>Bacillariophyta</taxon>
        <taxon>Bacillariophyceae</taxon>
        <taxon>Bacillariophycidae</taxon>
        <taxon>Bacillariales</taxon>
        <taxon>Bacillariaceae</taxon>
        <taxon>Cylindrotheca</taxon>
    </lineage>
</organism>
<sequence>MSRGVIHRKVEGSDEEELPEGMFQFKAYEENAVAKIVDEQDIYTDLHFTQLRFGVGDRVLCLFQGYDDGDHGKWVEHEVLKLWPRPLEDWANRNVKSLAYPLYDCKAVEVGHTITIYDDLSEKEIRDIPLSTRFDVGDKVVFNAVLAEGIKLAGRYLGDGWRDGKVVSTIPPTIHRSSRNKSKRFTEYMGSYECSFQHNGKVHKCYILADTDEHIARDDPRTRLMNAIEDDCSRDHISYLVDEFGVDVIPFQDQIIASLVGHARYNALWWIQENLGLKLTKILYSGGDEMLTNFATSRHILRFLQKVVEDQQSQSKSNPLRFHEVVRGIDDDRDGRHHFVSLIKKSSIRAYDYFLSPLALGILFFGQHKSTEAVPSSLIWQFRYIADRLEAYREMFRITLAFTYNQELLRENFQASHAKSRMRQYLRHCWDYRLIDVGNCDYFAVGAMKDEKLQAKSNLLSLGQRRDYNLLHLMIEEDPTLLDHRDSIFIENNRDDQGEYVQLDLKKWVNRDQEKYTYVSLVDATVIGETKSFYTDGYSLETDGLGEYHRRLEEFLEKQDFDCKAWIDEMMTRVSSLRQTAGLSEHKRDCCIHMFERKIALMTDDDNVEDQWKLLDYLVKEKDSPQPSLALAIAARQCSAVRWVDERGYSSFTGDIEPELESHLEMTIDSAFGLGHSTGAWRENKLFLLSLLTIQYDDIQTLNWLFDLHGADVLSDPTADFNLVHAAAHFGRIEIMHCYLSTLSTFASLVMKSVGDGKYKGLYAAHVAASCGHIAIADVLLSRGCPVVDMNHVSIVEVASKSSYEFVRSWVPPSLASSQLEQDLNLMLTMACEEFPSLDALKYHVLQSKCMDVECWQAVDCWKMHDTGDLNYSYASVVTRCLEVEALDFCLWLCTRMIAASRVDRFGSNNFFEDKDYDFVYMEVDAIEFVGTEVLAHAFDSISLRSVKVRDYISDPHPLMHLLLPYKLQKKLSYVVTKVMVIRELHNQSLLETERLLVSQSGEKQLQSMLELIRTCSKIIAEEAELPSDEFCCVTNFGEIDFNGYYSKPDRVKLKSLRQTFGSRTISTCSI</sequence>
<dbReference type="SUPFAM" id="SSF48403">
    <property type="entry name" value="Ankyrin repeat"/>
    <property type="match status" value="1"/>
</dbReference>